<evidence type="ECO:0000256" key="1">
    <source>
        <dbReference type="ARBA" id="ARBA00001000"/>
    </source>
</evidence>
<dbReference type="FunFam" id="3.60.120.10:FF:000016">
    <property type="entry name" value="Aminodeoxychorismate synthase, chloroplastic"/>
    <property type="match status" value="1"/>
</dbReference>
<dbReference type="Pfam" id="PF00117">
    <property type="entry name" value="GATase"/>
    <property type="match status" value="2"/>
</dbReference>
<evidence type="ECO:0000313" key="13">
    <source>
        <dbReference type="EMBL" id="CAH8282274.1"/>
    </source>
</evidence>
<dbReference type="InterPro" id="IPR006805">
    <property type="entry name" value="Anth_synth_I_N"/>
</dbReference>
<dbReference type="Pfam" id="PF00425">
    <property type="entry name" value="Chorismate_bind"/>
    <property type="match status" value="1"/>
</dbReference>
<evidence type="ECO:0000256" key="7">
    <source>
        <dbReference type="ARBA" id="ARBA00031329"/>
    </source>
</evidence>
<feature type="region of interest" description="Disordered" evidence="9">
    <location>
        <begin position="429"/>
        <end position="452"/>
    </location>
</feature>
<keyword evidence="14" id="KW-1185">Reference proteome</keyword>
<dbReference type="InterPro" id="IPR019999">
    <property type="entry name" value="Anth_synth_I-like"/>
</dbReference>
<keyword evidence="6" id="KW-0315">Glutamine amidotransferase</keyword>
<evidence type="ECO:0000256" key="5">
    <source>
        <dbReference type="ARBA" id="ARBA00022909"/>
    </source>
</evidence>
<evidence type="ECO:0000259" key="11">
    <source>
        <dbReference type="Pfam" id="PF00425"/>
    </source>
</evidence>
<reference evidence="13 14" key="1">
    <citation type="submission" date="2022-03" db="EMBL/GenBank/DDBJ databases">
        <authorList>
            <person name="Macdonald S."/>
            <person name="Ahmed S."/>
            <person name="Newling K."/>
        </authorList>
    </citation>
    <scope>NUCLEOTIDE SEQUENCE [LARGE SCALE GENOMIC DNA]</scope>
</reference>
<feature type="domain" description="Chorismate-utilising enzyme C-terminal" evidence="11">
    <location>
        <begin position="690"/>
        <end position="947"/>
    </location>
</feature>
<evidence type="ECO:0000256" key="8">
    <source>
        <dbReference type="ARBA" id="ARBA00031904"/>
    </source>
</evidence>
<dbReference type="InterPro" id="IPR005802">
    <property type="entry name" value="ADC_synth_comp_1"/>
</dbReference>
<evidence type="ECO:0000256" key="6">
    <source>
        <dbReference type="ARBA" id="ARBA00022962"/>
    </source>
</evidence>
<dbReference type="NCBIfam" id="TIGR00553">
    <property type="entry name" value="pabB"/>
    <property type="match status" value="1"/>
</dbReference>
<evidence type="ECO:0000259" key="10">
    <source>
        <dbReference type="Pfam" id="PF00117"/>
    </source>
</evidence>
<feature type="domain" description="Glutamine amidotransferase" evidence="10">
    <location>
        <begin position="348"/>
        <end position="387"/>
    </location>
</feature>
<dbReference type="Proteomes" id="UP001642260">
    <property type="component" value="Unassembled WGS sequence"/>
</dbReference>
<evidence type="ECO:0000256" key="3">
    <source>
        <dbReference type="ARBA" id="ARBA00013139"/>
    </source>
</evidence>
<evidence type="ECO:0000256" key="9">
    <source>
        <dbReference type="SAM" id="MobiDB-lite"/>
    </source>
</evidence>
<dbReference type="Gene3D" id="3.40.50.880">
    <property type="match status" value="1"/>
</dbReference>
<sequence>MNFSFCAVSSELSCPSDMVLRFSFASRLFPREFVRFDETWKKKHISLSSCRGTRKAFASRHYVSGVHLEDSSIAEKSLPRRETGDRLGLVRTLLIDNYDSYTFNIYQALSTINGVPPVVIRNDEWTWEEAYRYLYEDAAFDNIVISPGPGSPMCPADIGTSQIVIEFFHYCLFLNLTLVGYVGICLRLLLECRDIPILGVCLGHQALGYVHGAHVVHAPEPVHGRLSGIVHDGNILFSDIPSGKNSDFKAGHLLILHATFTDLSRYKILRHSFLQVVRYHSLIIDKESLPKELIPIAWTIYDDTSFYSEKKFLVPVNNSMSPSSDGSVISVSENLETQSYWPSSHVNGKQDRHILMGIMHSTFPHYGLQFHPESIATTYGSQIFKNFKDITVDYWNSYKSSSLRRRKINNETAKMKVPGACELLKELSRSRSTGNDSSYYGNPRASLSTSNKNGVDVFEPNEKLLRLKWKKLERIAHKVGGARNIFIQHFGKSSGNDTFWLDTSSSDKARGRFSFMGGKGGSLWKQLTFSLSDQSESTYKHGGHLLIEDAHSSTEKRFLEEGFLDYLRKELSSIYYDEKDFEGLPFDFYGGYVGCIGYDIKVECGMPNNRHKSKAPDACFFFVDNIVVIDHHLDDVYVLSLHKEGTAETTFLKDTEEKLISMKASSTRKWNDQTIPSIDSSTSFVPDKSREQYINDVGRCMEYIKDGESYELCLTTQNRLKIGNTDLLGLYLHLRERNPAPYAAFLNFSNANLSLCCSSPERFLKLDRYGVLEAKPIKGTITRGSTPEEDELLKLQLKLSEKNQAENLMIVDLLRNDLGRVCEPGSVHVPNLMDVETYTTVHTMVSTVRGLKKSDISPVECVRAAFPGGSMTGAPKLRSVEILDSLENCSRGLYSGSIGYFSYNGTFDLNIVIRTVVIHEDEASIGAGGAIVALSNAEDEFEEMVLKTRAPARAVVEFCSGGLVIREDTSCVS</sequence>
<dbReference type="InterPro" id="IPR017926">
    <property type="entry name" value="GATASE"/>
</dbReference>
<gene>
    <name evidence="13" type="ORF">ERUC_LOCUS320</name>
</gene>
<evidence type="ECO:0000256" key="4">
    <source>
        <dbReference type="ARBA" id="ARBA00022679"/>
    </source>
</evidence>
<dbReference type="PANTHER" id="PTHR11236:SF42">
    <property type="entry name" value="AMINODEOXYCHORISMATE SYNTHASE"/>
    <property type="match status" value="1"/>
</dbReference>
<proteinExistence type="predicted"/>
<dbReference type="InterPro" id="IPR015890">
    <property type="entry name" value="Chorismate_C"/>
</dbReference>
<comment type="caution">
    <text evidence="13">The sequence shown here is derived from an EMBL/GenBank/DDBJ whole genome shotgun (WGS) entry which is preliminary data.</text>
</comment>
<dbReference type="PANTHER" id="PTHR11236">
    <property type="entry name" value="AMINOBENZOATE/ANTHRANILATE SYNTHASE"/>
    <property type="match status" value="1"/>
</dbReference>
<dbReference type="PRINTS" id="PR00095">
    <property type="entry name" value="ANTSNTHASEI"/>
</dbReference>
<dbReference type="InterPro" id="IPR005801">
    <property type="entry name" value="ADC_synthase"/>
</dbReference>
<evidence type="ECO:0000256" key="2">
    <source>
        <dbReference type="ARBA" id="ARBA00005009"/>
    </source>
</evidence>
<protein>
    <recommendedName>
        <fullName evidence="3">aminodeoxychorismate synthase</fullName>
        <ecNumber evidence="3">2.6.1.85</ecNumber>
    </recommendedName>
    <alternativeName>
        <fullName evidence="7">Para-aminobenzoate synthase</fullName>
    </alternativeName>
    <alternativeName>
        <fullName evidence="8">p-aminobenzoic acid synthase</fullName>
    </alternativeName>
</protein>
<accession>A0ABC8IM99</accession>
<dbReference type="EMBL" id="CAKOAT010000002">
    <property type="protein sequence ID" value="CAH8282274.1"/>
    <property type="molecule type" value="Genomic_DNA"/>
</dbReference>
<dbReference type="PROSITE" id="PS51273">
    <property type="entry name" value="GATASE_TYPE_1"/>
    <property type="match status" value="1"/>
</dbReference>
<dbReference type="GO" id="GO:0046820">
    <property type="term" value="F:4-amino-4-deoxychorismate synthase activity"/>
    <property type="evidence" value="ECO:0007669"/>
    <property type="project" value="UniProtKB-EC"/>
</dbReference>
<evidence type="ECO:0000259" key="12">
    <source>
        <dbReference type="Pfam" id="PF04715"/>
    </source>
</evidence>
<keyword evidence="4" id="KW-0808">Transferase</keyword>
<dbReference type="Pfam" id="PF04715">
    <property type="entry name" value="Anth_synt_I_N"/>
    <property type="match status" value="1"/>
</dbReference>
<dbReference type="EC" id="2.6.1.85" evidence="3"/>
<dbReference type="Gene3D" id="3.60.120.10">
    <property type="entry name" value="Anthranilate synthase"/>
    <property type="match status" value="1"/>
</dbReference>
<keyword evidence="5" id="KW-0289">Folate biosynthesis</keyword>
<evidence type="ECO:0000313" key="14">
    <source>
        <dbReference type="Proteomes" id="UP001642260"/>
    </source>
</evidence>
<name>A0ABC8IM99_ERUVS</name>
<dbReference type="CDD" id="cd01743">
    <property type="entry name" value="GATase1_Anthranilate_Synthase"/>
    <property type="match status" value="1"/>
</dbReference>
<feature type="compositionally biased region" description="Polar residues" evidence="9">
    <location>
        <begin position="430"/>
        <end position="452"/>
    </location>
</feature>
<organism evidence="13 14">
    <name type="scientific">Eruca vesicaria subsp. sativa</name>
    <name type="common">Garden rocket</name>
    <name type="synonym">Eruca sativa</name>
    <dbReference type="NCBI Taxonomy" id="29727"/>
    <lineage>
        <taxon>Eukaryota</taxon>
        <taxon>Viridiplantae</taxon>
        <taxon>Streptophyta</taxon>
        <taxon>Embryophyta</taxon>
        <taxon>Tracheophyta</taxon>
        <taxon>Spermatophyta</taxon>
        <taxon>Magnoliopsida</taxon>
        <taxon>eudicotyledons</taxon>
        <taxon>Gunneridae</taxon>
        <taxon>Pentapetalae</taxon>
        <taxon>rosids</taxon>
        <taxon>malvids</taxon>
        <taxon>Brassicales</taxon>
        <taxon>Brassicaceae</taxon>
        <taxon>Brassiceae</taxon>
        <taxon>Eruca</taxon>
    </lineage>
</organism>
<dbReference type="AlphaFoldDB" id="A0ABC8IM99"/>
<comment type="pathway">
    <text evidence="2">Cofactor biosynthesis; tetrahydrofolate biosynthesis; 4-aminobenzoate from chorismate: step 1/2.</text>
</comment>
<comment type="catalytic activity">
    <reaction evidence="1">
        <text>chorismate + L-glutamine = 4-amino-4-deoxychorismate + L-glutamate</text>
        <dbReference type="Rhea" id="RHEA:11672"/>
        <dbReference type="ChEBI" id="CHEBI:29748"/>
        <dbReference type="ChEBI" id="CHEBI:29985"/>
        <dbReference type="ChEBI" id="CHEBI:58359"/>
        <dbReference type="ChEBI" id="CHEBI:58406"/>
        <dbReference type="EC" id="2.6.1.85"/>
    </reaction>
</comment>
<dbReference type="SUPFAM" id="SSF56322">
    <property type="entry name" value="ADC synthase"/>
    <property type="match status" value="1"/>
</dbReference>
<dbReference type="InterPro" id="IPR006221">
    <property type="entry name" value="TrpG/PapA_dom"/>
</dbReference>
<dbReference type="GO" id="GO:0046656">
    <property type="term" value="P:folic acid biosynthetic process"/>
    <property type="evidence" value="ECO:0007669"/>
    <property type="project" value="UniProtKB-KW"/>
</dbReference>
<dbReference type="InterPro" id="IPR029062">
    <property type="entry name" value="Class_I_gatase-like"/>
</dbReference>
<dbReference type="SUPFAM" id="SSF52317">
    <property type="entry name" value="Class I glutamine amidotransferase-like"/>
    <property type="match status" value="1"/>
</dbReference>
<feature type="domain" description="Glutamine amidotransferase" evidence="10">
    <location>
        <begin position="93"/>
        <end position="303"/>
    </location>
</feature>
<feature type="domain" description="Anthranilate synthase component I N-terminal" evidence="12">
    <location>
        <begin position="493"/>
        <end position="638"/>
    </location>
</feature>